<reference evidence="7 8" key="1">
    <citation type="submission" date="2018-06" db="EMBL/GenBank/DDBJ databases">
        <title>Genomic Encyclopedia of Type Strains, Phase III (KMG-III): the genomes of soil and plant-associated and newly described type strains.</title>
        <authorList>
            <person name="Whitman W."/>
        </authorList>
    </citation>
    <scope>NUCLEOTIDE SEQUENCE [LARGE SCALE GENOMIC DNA]</scope>
    <source>
        <strain evidence="7 8">LMG 23644</strain>
    </source>
</reference>
<gene>
    <name evidence="7" type="ORF">BX591_105248</name>
</gene>
<evidence type="ECO:0000313" key="8">
    <source>
        <dbReference type="Proteomes" id="UP000248918"/>
    </source>
</evidence>
<protein>
    <submittedName>
        <fullName evidence="7">Alcohol dehydrogenase</fullName>
    </submittedName>
</protein>
<dbReference type="OrthoDB" id="9787435at2"/>
<dbReference type="GO" id="GO:0046872">
    <property type="term" value="F:metal ion binding"/>
    <property type="evidence" value="ECO:0007669"/>
    <property type="project" value="UniProtKB-KW"/>
</dbReference>
<dbReference type="GO" id="GO:0016491">
    <property type="term" value="F:oxidoreductase activity"/>
    <property type="evidence" value="ECO:0007669"/>
    <property type="project" value="UniProtKB-KW"/>
</dbReference>
<sequence length="360" mass="37898">MKAWQLERLGGTLKLIDLPIPEPRAGGVVVRVEASSLLSYMKDYVDGKLSIYHTPDRPFIPGGNGIGIVHAVGAGVWHLKPGQRVVLSSHFVAQENVRTPAEILLGITSISPDSGPMQSDWPDGTLADYASFPASAVTPADDLTPLSAIQLAMTTRCIVPFGGLLRGRLAAGETVVVSGATGAYGTAAIMVALAMGASRVVALGRNARALEAVARLAPEGRVKTVAATGDVDADRDAIRRLCGGGADLAFDMVGNASDPNMTLAALRSLSRGGRLVVMGSMNVPLPVPYTEVMLNGWEILGQFMYPRDAYRRLLDLIRSGLLDIAPLRPLVYPLNALPQAMAAAASAGNLECVVMNHLDE</sequence>
<keyword evidence="4" id="KW-0862">Zinc</keyword>
<dbReference type="Gene3D" id="3.90.180.10">
    <property type="entry name" value="Medium-chain alcohol dehydrogenases, catalytic domain"/>
    <property type="match status" value="1"/>
</dbReference>
<evidence type="ECO:0000256" key="1">
    <source>
        <dbReference type="ARBA" id="ARBA00001947"/>
    </source>
</evidence>
<evidence type="ECO:0000313" key="7">
    <source>
        <dbReference type="EMBL" id="RAS35529.1"/>
    </source>
</evidence>
<dbReference type="InterPro" id="IPR013149">
    <property type="entry name" value="ADH-like_C"/>
</dbReference>
<name>A0A329CLD6_9BURK</name>
<keyword evidence="5" id="KW-0560">Oxidoreductase</keyword>
<dbReference type="SUPFAM" id="SSF50129">
    <property type="entry name" value="GroES-like"/>
    <property type="match status" value="1"/>
</dbReference>
<keyword evidence="3" id="KW-0479">Metal-binding</keyword>
<dbReference type="Gene3D" id="3.40.50.720">
    <property type="entry name" value="NAD(P)-binding Rossmann-like Domain"/>
    <property type="match status" value="1"/>
</dbReference>
<dbReference type="Pfam" id="PF00107">
    <property type="entry name" value="ADH_zinc_N"/>
    <property type="match status" value="1"/>
</dbReference>
<comment type="similarity">
    <text evidence="2">Belongs to the zinc-containing alcohol dehydrogenase family.</text>
</comment>
<dbReference type="PANTHER" id="PTHR43350:SF17">
    <property type="entry name" value="NAD-DEPENDENT ALCOHOL DEHYDROGENASE"/>
    <property type="match status" value="1"/>
</dbReference>
<dbReference type="AlphaFoldDB" id="A0A329CLD6"/>
<feature type="domain" description="Enoyl reductase (ER)" evidence="6">
    <location>
        <begin position="10"/>
        <end position="355"/>
    </location>
</feature>
<dbReference type="InterPro" id="IPR020843">
    <property type="entry name" value="ER"/>
</dbReference>
<comment type="caution">
    <text evidence="7">The sequence shown here is derived from an EMBL/GenBank/DDBJ whole genome shotgun (WGS) entry which is preliminary data.</text>
</comment>
<organism evidence="7 8">
    <name type="scientific">Paraburkholderia bryophila</name>
    <dbReference type="NCBI Taxonomy" id="420952"/>
    <lineage>
        <taxon>Bacteria</taxon>
        <taxon>Pseudomonadati</taxon>
        <taxon>Pseudomonadota</taxon>
        <taxon>Betaproteobacteria</taxon>
        <taxon>Burkholderiales</taxon>
        <taxon>Burkholderiaceae</taxon>
        <taxon>Paraburkholderia</taxon>
    </lineage>
</organism>
<dbReference type="InterPro" id="IPR013154">
    <property type="entry name" value="ADH-like_N"/>
</dbReference>
<evidence type="ECO:0000259" key="6">
    <source>
        <dbReference type="SMART" id="SM00829"/>
    </source>
</evidence>
<dbReference type="EMBL" id="QLTK01000005">
    <property type="protein sequence ID" value="RAS35529.1"/>
    <property type="molecule type" value="Genomic_DNA"/>
</dbReference>
<evidence type="ECO:0000256" key="2">
    <source>
        <dbReference type="ARBA" id="ARBA00008072"/>
    </source>
</evidence>
<evidence type="ECO:0000256" key="4">
    <source>
        <dbReference type="ARBA" id="ARBA00022833"/>
    </source>
</evidence>
<dbReference type="InterPro" id="IPR011032">
    <property type="entry name" value="GroES-like_sf"/>
</dbReference>
<dbReference type="SUPFAM" id="SSF51735">
    <property type="entry name" value="NAD(P)-binding Rossmann-fold domains"/>
    <property type="match status" value="1"/>
</dbReference>
<dbReference type="Pfam" id="PF08240">
    <property type="entry name" value="ADH_N"/>
    <property type="match status" value="1"/>
</dbReference>
<accession>A0A329CLD6</accession>
<dbReference type="RefSeq" id="WP_111931390.1">
    <property type="nucleotide sequence ID" value="NZ_CADFFP010000006.1"/>
</dbReference>
<dbReference type="Proteomes" id="UP000248918">
    <property type="component" value="Unassembled WGS sequence"/>
</dbReference>
<evidence type="ECO:0000256" key="5">
    <source>
        <dbReference type="ARBA" id="ARBA00023002"/>
    </source>
</evidence>
<dbReference type="InterPro" id="IPR036291">
    <property type="entry name" value="NAD(P)-bd_dom_sf"/>
</dbReference>
<dbReference type="SMART" id="SM00829">
    <property type="entry name" value="PKS_ER"/>
    <property type="match status" value="1"/>
</dbReference>
<evidence type="ECO:0000256" key="3">
    <source>
        <dbReference type="ARBA" id="ARBA00022723"/>
    </source>
</evidence>
<comment type="cofactor">
    <cofactor evidence="1">
        <name>Zn(2+)</name>
        <dbReference type="ChEBI" id="CHEBI:29105"/>
    </cofactor>
</comment>
<dbReference type="PANTHER" id="PTHR43350">
    <property type="entry name" value="NAD-DEPENDENT ALCOHOL DEHYDROGENASE"/>
    <property type="match status" value="1"/>
</dbReference>
<proteinExistence type="inferred from homology"/>